<sequence length="42" mass="4737">MLGNNIYQEKINELKDGILSNYYNGFTAKNVFLQTIKSVVGV</sequence>
<protein>
    <submittedName>
        <fullName evidence="1">Uncharacterized protein</fullName>
    </submittedName>
</protein>
<proteinExistence type="predicted"/>
<evidence type="ECO:0000313" key="1">
    <source>
        <dbReference type="EMBL" id="CAD2186209.1"/>
    </source>
</evidence>
<dbReference type="EMBL" id="CAJEWN010000578">
    <property type="protein sequence ID" value="CAD2186209.1"/>
    <property type="molecule type" value="Genomic_DNA"/>
</dbReference>
<organism evidence="1 2">
    <name type="scientific">Meloidogyne enterolobii</name>
    <name type="common">Root-knot nematode worm</name>
    <name type="synonym">Meloidogyne mayaguensis</name>
    <dbReference type="NCBI Taxonomy" id="390850"/>
    <lineage>
        <taxon>Eukaryota</taxon>
        <taxon>Metazoa</taxon>
        <taxon>Ecdysozoa</taxon>
        <taxon>Nematoda</taxon>
        <taxon>Chromadorea</taxon>
        <taxon>Rhabditida</taxon>
        <taxon>Tylenchina</taxon>
        <taxon>Tylenchomorpha</taxon>
        <taxon>Tylenchoidea</taxon>
        <taxon>Meloidogynidae</taxon>
        <taxon>Meloidogyninae</taxon>
        <taxon>Meloidogyne</taxon>
    </lineage>
</organism>
<dbReference type="AlphaFoldDB" id="A0A6V7WGS8"/>
<name>A0A6V7WGS8_MELEN</name>
<dbReference type="Proteomes" id="UP000580250">
    <property type="component" value="Unassembled WGS sequence"/>
</dbReference>
<gene>
    <name evidence="1" type="ORF">MENT_LOCUS38681</name>
</gene>
<comment type="caution">
    <text evidence="1">The sequence shown here is derived from an EMBL/GenBank/DDBJ whole genome shotgun (WGS) entry which is preliminary data.</text>
</comment>
<evidence type="ECO:0000313" key="2">
    <source>
        <dbReference type="Proteomes" id="UP000580250"/>
    </source>
</evidence>
<accession>A0A6V7WGS8</accession>
<reference evidence="1 2" key="1">
    <citation type="submission" date="2020-08" db="EMBL/GenBank/DDBJ databases">
        <authorList>
            <person name="Koutsovoulos G."/>
            <person name="Danchin GJ E."/>
        </authorList>
    </citation>
    <scope>NUCLEOTIDE SEQUENCE [LARGE SCALE GENOMIC DNA]</scope>
</reference>